<organism evidence="1 2">
    <name type="scientific">Spirosoma validum</name>
    <dbReference type="NCBI Taxonomy" id="2771355"/>
    <lineage>
        <taxon>Bacteria</taxon>
        <taxon>Pseudomonadati</taxon>
        <taxon>Bacteroidota</taxon>
        <taxon>Cytophagia</taxon>
        <taxon>Cytophagales</taxon>
        <taxon>Cytophagaceae</taxon>
        <taxon>Spirosoma</taxon>
    </lineage>
</organism>
<dbReference type="RefSeq" id="WP_191043518.1">
    <property type="nucleotide sequence ID" value="NZ_JACXAA010000039.1"/>
</dbReference>
<keyword evidence="2" id="KW-1185">Reference proteome</keyword>
<sequence>MDQFKLDLFKQEFDEPLLYQVISVQDEIKLENILFSFEVNVTNKSDLFNRLLKNLPYKVLYKNLESTNNVQNLLEKFNITDEKVNLIWSYPDEIDSLSISYLIDDWKYIWYATSDEAVILFFAKTNLLILITDYGVYYHN</sequence>
<proteinExistence type="predicted"/>
<protein>
    <submittedName>
        <fullName evidence="1">Uncharacterized protein</fullName>
    </submittedName>
</protein>
<dbReference type="Proteomes" id="UP000653797">
    <property type="component" value="Unassembled WGS sequence"/>
</dbReference>
<evidence type="ECO:0000313" key="1">
    <source>
        <dbReference type="EMBL" id="MBD2757896.1"/>
    </source>
</evidence>
<name>A0A927B8V6_9BACT</name>
<gene>
    <name evidence="1" type="ORF">IC230_33870</name>
</gene>
<dbReference type="EMBL" id="JACXAA010000039">
    <property type="protein sequence ID" value="MBD2757896.1"/>
    <property type="molecule type" value="Genomic_DNA"/>
</dbReference>
<accession>A0A927B8V6</accession>
<comment type="caution">
    <text evidence="1">The sequence shown here is derived from an EMBL/GenBank/DDBJ whole genome shotgun (WGS) entry which is preliminary data.</text>
</comment>
<dbReference type="AlphaFoldDB" id="A0A927B8V6"/>
<reference evidence="1" key="1">
    <citation type="submission" date="2020-09" db="EMBL/GenBank/DDBJ databases">
        <authorList>
            <person name="Kim M.K."/>
        </authorList>
    </citation>
    <scope>NUCLEOTIDE SEQUENCE</scope>
    <source>
        <strain evidence="1">BT704</strain>
    </source>
</reference>
<evidence type="ECO:0000313" key="2">
    <source>
        <dbReference type="Proteomes" id="UP000653797"/>
    </source>
</evidence>